<dbReference type="PANTHER" id="PTHR42756:SF1">
    <property type="entry name" value="TRANSCRIPTIONAL REPRESSOR OF EMRAB OPERON"/>
    <property type="match status" value="1"/>
</dbReference>
<evidence type="ECO:0000313" key="6">
    <source>
        <dbReference type="Proteomes" id="UP001501570"/>
    </source>
</evidence>
<dbReference type="SMART" id="SM00347">
    <property type="entry name" value="HTH_MARR"/>
    <property type="match status" value="1"/>
</dbReference>
<evidence type="ECO:0000259" key="4">
    <source>
        <dbReference type="PROSITE" id="PS50995"/>
    </source>
</evidence>
<keyword evidence="6" id="KW-1185">Reference proteome</keyword>
<keyword evidence="3" id="KW-0804">Transcription</keyword>
<keyword evidence="2" id="KW-0238">DNA-binding</keyword>
<evidence type="ECO:0000256" key="2">
    <source>
        <dbReference type="ARBA" id="ARBA00023125"/>
    </source>
</evidence>
<dbReference type="Gene3D" id="1.10.10.10">
    <property type="entry name" value="Winged helix-like DNA-binding domain superfamily/Winged helix DNA-binding domain"/>
    <property type="match status" value="1"/>
</dbReference>
<dbReference type="EMBL" id="BAABJQ010000006">
    <property type="protein sequence ID" value="GAA5184874.1"/>
    <property type="molecule type" value="Genomic_DNA"/>
</dbReference>
<dbReference type="PANTHER" id="PTHR42756">
    <property type="entry name" value="TRANSCRIPTIONAL REGULATOR, MARR"/>
    <property type="match status" value="1"/>
</dbReference>
<dbReference type="InterPro" id="IPR036388">
    <property type="entry name" value="WH-like_DNA-bd_sf"/>
</dbReference>
<dbReference type="Pfam" id="PF01047">
    <property type="entry name" value="MarR"/>
    <property type="match status" value="1"/>
</dbReference>
<dbReference type="RefSeq" id="WP_345629474.1">
    <property type="nucleotide sequence ID" value="NZ_BAABJQ010000006.1"/>
</dbReference>
<evidence type="ECO:0000256" key="1">
    <source>
        <dbReference type="ARBA" id="ARBA00023015"/>
    </source>
</evidence>
<keyword evidence="1" id="KW-0805">Transcription regulation</keyword>
<organism evidence="5 6">
    <name type="scientific">Rugosimonospora acidiphila</name>
    <dbReference type="NCBI Taxonomy" id="556531"/>
    <lineage>
        <taxon>Bacteria</taxon>
        <taxon>Bacillati</taxon>
        <taxon>Actinomycetota</taxon>
        <taxon>Actinomycetes</taxon>
        <taxon>Micromonosporales</taxon>
        <taxon>Micromonosporaceae</taxon>
        <taxon>Rugosimonospora</taxon>
    </lineage>
</organism>
<evidence type="ECO:0000313" key="5">
    <source>
        <dbReference type="EMBL" id="GAA5184874.1"/>
    </source>
</evidence>
<sequence length="141" mass="16038">MQRDEFQSAFWATKKAMAEAAEAAFNQHGVRAGQQFILECLWEADGQTPGELAKRLELATPTVTRAATRMEAAGLLRREAHPHDARLVRLCLTERGRHLEKTLEQERLRLTDRALNGLSNEQREQLIRLLETIHTNLGGRK</sequence>
<accession>A0ABP9RRT4</accession>
<evidence type="ECO:0000256" key="3">
    <source>
        <dbReference type="ARBA" id="ARBA00023163"/>
    </source>
</evidence>
<gene>
    <name evidence="5" type="ORF">GCM10023322_27390</name>
</gene>
<dbReference type="InterPro" id="IPR036390">
    <property type="entry name" value="WH_DNA-bd_sf"/>
</dbReference>
<dbReference type="PROSITE" id="PS50995">
    <property type="entry name" value="HTH_MARR_2"/>
    <property type="match status" value="1"/>
</dbReference>
<reference evidence="6" key="1">
    <citation type="journal article" date="2019" name="Int. J. Syst. Evol. Microbiol.">
        <title>The Global Catalogue of Microorganisms (GCM) 10K type strain sequencing project: providing services to taxonomists for standard genome sequencing and annotation.</title>
        <authorList>
            <consortium name="The Broad Institute Genomics Platform"/>
            <consortium name="The Broad Institute Genome Sequencing Center for Infectious Disease"/>
            <person name="Wu L."/>
            <person name="Ma J."/>
        </authorList>
    </citation>
    <scope>NUCLEOTIDE SEQUENCE [LARGE SCALE GENOMIC DNA]</scope>
    <source>
        <strain evidence="6">JCM 18304</strain>
    </source>
</reference>
<comment type="caution">
    <text evidence="5">The sequence shown here is derived from an EMBL/GenBank/DDBJ whole genome shotgun (WGS) entry which is preliminary data.</text>
</comment>
<name>A0ABP9RRT4_9ACTN</name>
<proteinExistence type="predicted"/>
<protein>
    <submittedName>
        <fullName evidence="5">MarR family winged helix-turn-helix transcriptional regulator</fullName>
    </submittedName>
</protein>
<dbReference type="Proteomes" id="UP001501570">
    <property type="component" value="Unassembled WGS sequence"/>
</dbReference>
<dbReference type="InterPro" id="IPR000835">
    <property type="entry name" value="HTH_MarR-typ"/>
</dbReference>
<dbReference type="SUPFAM" id="SSF46785">
    <property type="entry name" value="Winged helix' DNA-binding domain"/>
    <property type="match status" value="1"/>
</dbReference>
<dbReference type="PRINTS" id="PR00598">
    <property type="entry name" value="HTHMARR"/>
</dbReference>
<feature type="domain" description="HTH marR-type" evidence="4">
    <location>
        <begin position="3"/>
        <end position="135"/>
    </location>
</feature>